<keyword evidence="3 5" id="KW-0689">Ribosomal protein</keyword>
<evidence type="ECO:0000256" key="2">
    <source>
        <dbReference type="ARBA" id="ARBA00022884"/>
    </source>
</evidence>
<dbReference type="GO" id="GO:0008097">
    <property type="term" value="F:5S rRNA binding"/>
    <property type="evidence" value="ECO:0007669"/>
    <property type="project" value="InterPro"/>
</dbReference>
<evidence type="ECO:0000256" key="3">
    <source>
        <dbReference type="ARBA" id="ARBA00022980"/>
    </source>
</evidence>
<dbReference type="InterPro" id="IPR020056">
    <property type="entry name" value="Rbsml_bL25/Gln-tRNA_synth_N"/>
</dbReference>
<feature type="domain" description="Large ribosomal subunit protein bL25 L25" evidence="6">
    <location>
        <begin position="5"/>
        <end position="93"/>
    </location>
</feature>
<evidence type="ECO:0000256" key="4">
    <source>
        <dbReference type="ARBA" id="ARBA00023274"/>
    </source>
</evidence>
<evidence type="ECO:0000256" key="1">
    <source>
        <dbReference type="ARBA" id="ARBA00022730"/>
    </source>
</evidence>
<dbReference type="InterPro" id="IPR029751">
    <property type="entry name" value="Ribosomal_L25_dom"/>
</dbReference>
<evidence type="ECO:0000259" key="7">
    <source>
        <dbReference type="Pfam" id="PF14693"/>
    </source>
</evidence>
<comment type="function">
    <text evidence="5">This is one of the proteins that binds to the 5S RNA in the ribosome where it forms part of the central protuberance.</text>
</comment>
<comment type="similarity">
    <text evidence="5">Belongs to the bacterial ribosomal protein bL25 family. CTC subfamily.</text>
</comment>
<dbReference type="Gene3D" id="2.170.120.20">
    <property type="entry name" value="Ribosomal protein L25, beta domain"/>
    <property type="match status" value="1"/>
</dbReference>
<dbReference type="CDD" id="cd00495">
    <property type="entry name" value="Ribosomal_L25_TL5_CTC"/>
    <property type="match status" value="1"/>
</dbReference>
<dbReference type="InterPro" id="IPR001021">
    <property type="entry name" value="Ribosomal_bL25_long"/>
</dbReference>
<evidence type="ECO:0000313" key="8">
    <source>
        <dbReference type="EMBL" id="HFM96676.1"/>
    </source>
</evidence>
<dbReference type="GO" id="GO:0022625">
    <property type="term" value="C:cytosolic large ribosomal subunit"/>
    <property type="evidence" value="ECO:0007669"/>
    <property type="project" value="TreeGrafter"/>
</dbReference>
<gene>
    <name evidence="5" type="primary">rplY</name>
    <name evidence="5" type="synonym">ctc</name>
    <name evidence="8" type="ORF">ENR64_02720</name>
</gene>
<feature type="domain" description="Large ribosomal subunit protein bL25 beta" evidence="7">
    <location>
        <begin position="105"/>
        <end position="182"/>
    </location>
</feature>
<dbReference type="NCBIfam" id="TIGR00731">
    <property type="entry name" value="bL25_bact_ctc"/>
    <property type="match status" value="1"/>
</dbReference>
<proteinExistence type="inferred from homology"/>
<dbReference type="HAMAP" id="MF_01334">
    <property type="entry name" value="Ribosomal_bL25_CTC"/>
    <property type="match status" value="1"/>
</dbReference>
<dbReference type="NCBIfam" id="NF004612">
    <property type="entry name" value="PRK05943.1"/>
    <property type="match status" value="1"/>
</dbReference>
<dbReference type="GO" id="GO:0003735">
    <property type="term" value="F:structural constituent of ribosome"/>
    <property type="evidence" value="ECO:0007669"/>
    <property type="project" value="InterPro"/>
</dbReference>
<name>A0A7C3PFU5_9CYAN</name>
<accession>A0A7C3PFU5</accession>
<dbReference type="AlphaFoldDB" id="A0A7C3PFU5"/>
<dbReference type="GO" id="GO:0006412">
    <property type="term" value="P:translation"/>
    <property type="evidence" value="ECO:0007669"/>
    <property type="project" value="UniProtKB-UniRule"/>
</dbReference>
<dbReference type="InterPro" id="IPR037121">
    <property type="entry name" value="Ribosomal_bL25_C"/>
</dbReference>
<keyword evidence="1 5" id="KW-0699">rRNA-binding</keyword>
<reference evidence="8" key="1">
    <citation type="journal article" date="2020" name="mSystems">
        <title>Genome- and Community-Level Interaction Insights into Carbon Utilization and Element Cycling Functions of Hydrothermarchaeota in Hydrothermal Sediment.</title>
        <authorList>
            <person name="Zhou Z."/>
            <person name="Liu Y."/>
            <person name="Xu W."/>
            <person name="Pan J."/>
            <person name="Luo Z.H."/>
            <person name="Li M."/>
        </authorList>
    </citation>
    <scope>NUCLEOTIDE SEQUENCE [LARGE SCALE GENOMIC DNA]</scope>
    <source>
        <strain evidence="8">SpSt-418</strain>
    </source>
</reference>
<comment type="caution">
    <text evidence="8">The sequence shown here is derived from an EMBL/GenBank/DDBJ whole genome shotgun (WGS) entry which is preliminary data.</text>
</comment>
<dbReference type="PANTHER" id="PTHR33284:SF1">
    <property type="entry name" value="RIBOSOMAL PROTEIN L25_GLN-TRNA SYNTHETASE, ANTI-CODON-BINDING DOMAIN-CONTAINING PROTEIN"/>
    <property type="match status" value="1"/>
</dbReference>
<dbReference type="InterPro" id="IPR011035">
    <property type="entry name" value="Ribosomal_bL25/Gln-tRNA_synth"/>
</dbReference>
<comment type="subunit">
    <text evidence="5">Part of the 50S ribosomal subunit; part of the 5S rRNA/L5/L18/L25 subcomplex. Contacts the 5S rRNA. Binds to the 5S rRNA independently of L5 and L18.</text>
</comment>
<keyword evidence="4 5" id="KW-0687">Ribonucleoprotein</keyword>
<protein>
    <recommendedName>
        <fullName evidence="5">Large ribosomal subunit protein bL25</fullName>
    </recommendedName>
    <alternativeName>
        <fullName evidence="5">General stress protein CTC</fullName>
    </alternativeName>
</protein>
<dbReference type="Gene3D" id="2.40.240.10">
    <property type="entry name" value="Ribosomal Protein L25, Chain P"/>
    <property type="match status" value="1"/>
</dbReference>
<sequence>MELSLKCNTRPSGSKANALRRSGQIPAVLYGHKGAESIDLAVDKKTAELLVRDASLNNTLVDITVADISWSGKALLREVQSHPWKHNLYHLSFFAVGTQDSLILSLPVQVVGEADGVKNKGGSLDLQMNEINIRCAPDNIPDAVEVDVTSLDSGQSLHIKDIVLPAGVEALDDPEQVVVMVSGGRGGDASAAEA</sequence>
<evidence type="ECO:0000256" key="5">
    <source>
        <dbReference type="HAMAP-Rule" id="MF_01334"/>
    </source>
</evidence>
<dbReference type="NCBIfam" id="NF004139">
    <property type="entry name" value="PRK05618.4-2"/>
    <property type="match status" value="1"/>
</dbReference>
<organism evidence="8">
    <name type="scientific">Oscillatoriales cyanobacterium SpSt-418</name>
    <dbReference type="NCBI Taxonomy" id="2282169"/>
    <lineage>
        <taxon>Bacteria</taxon>
        <taxon>Bacillati</taxon>
        <taxon>Cyanobacteriota</taxon>
        <taxon>Cyanophyceae</taxon>
        <taxon>Oscillatoriophycideae</taxon>
        <taxon>Oscillatoriales</taxon>
    </lineage>
</organism>
<dbReference type="Pfam" id="PF14693">
    <property type="entry name" value="Ribosomal_TL5_C"/>
    <property type="match status" value="1"/>
</dbReference>
<dbReference type="PANTHER" id="PTHR33284">
    <property type="entry name" value="RIBOSOMAL PROTEIN L25/GLN-TRNA SYNTHETASE, ANTI-CODON-BINDING DOMAIN-CONTAINING PROTEIN"/>
    <property type="match status" value="1"/>
</dbReference>
<keyword evidence="2 5" id="KW-0694">RNA-binding</keyword>
<dbReference type="InterPro" id="IPR020057">
    <property type="entry name" value="Ribosomal_bL25_b-dom"/>
</dbReference>
<dbReference type="SUPFAM" id="SSF50715">
    <property type="entry name" value="Ribosomal protein L25-like"/>
    <property type="match status" value="1"/>
</dbReference>
<evidence type="ECO:0000259" key="6">
    <source>
        <dbReference type="Pfam" id="PF01386"/>
    </source>
</evidence>
<dbReference type="Pfam" id="PF01386">
    <property type="entry name" value="Ribosomal_L25p"/>
    <property type="match status" value="1"/>
</dbReference>
<dbReference type="EMBL" id="DSRU01000039">
    <property type="protein sequence ID" value="HFM96676.1"/>
    <property type="molecule type" value="Genomic_DNA"/>
</dbReference>
<dbReference type="InterPro" id="IPR020930">
    <property type="entry name" value="Ribosomal_uL5_bac-type"/>
</dbReference>